<dbReference type="InterPro" id="IPR021888">
    <property type="entry name" value="DUF3499"/>
</dbReference>
<name>A0A6J6PIT2_9ZZZZ</name>
<evidence type="ECO:0000313" key="1">
    <source>
        <dbReference type="EMBL" id="CAB4696735.1"/>
    </source>
</evidence>
<gene>
    <name evidence="1" type="ORF">UFOPK2598_00364</name>
</gene>
<proteinExistence type="predicted"/>
<accession>A0A6J6PIT2</accession>
<dbReference type="Pfam" id="PF12005">
    <property type="entry name" value="DUF3499"/>
    <property type="match status" value="1"/>
</dbReference>
<organism evidence="1">
    <name type="scientific">freshwater metagenome</name>
    <dbReference type="NCBI Taxonomy" id="449393"/>
    <lineage>
        <taxon>unclassified sequences</taxon>
        <taxon>metagenomes</taxon>
        <taxon>ecological metagenomes</taxon>
    </lineage>
</organism>
<dbReference type="AlphaFoldDB" id="A0A6J6PIT2"/>
<protein>
    <submittedName>
        <fullName evidence="1">Unannotated protein</fullName>
    </submittedName>
</protein>
<dbReference type="EMBL" id="CAEZXV010000021">
    <property type="protein sequence ID" value="CAB4696735.1"/>
    <property type="molecule type" value="Genomic_DNA"/>
</dbReference>
<sequence>MTRPQPRTGRLCSRVGCRHLATKTLTYIYADSTAVLGPLATFSEPHAYDLCDQHSLRMSAPVGWTVIKPEPESVASGPTNDDLMAIADAVREVGSRSLPPPTGIEVPPLEIGRRGHLRAIPN</sequence>
<reference evidence="1" key="1">
    <citation type="submission" date="2020-05" db="EMBL/GenBank/DDBJ databases">
        <authorList>
            <person name="Chiriac C."/>
            <person name="Salcher M."/>
            <person name="Ghai R."/>
            <person name="Kavagutti S V."/>
        </authorList>
    </citation>
    <scope>NUCLEOTIDE SEQUENCE</scope>
</reference>